<evidence type="ECO:0000313" key="9">
    <source>
        <dbReference type="Proteomes" id="UP000070383"/>
    </source>
</evidence>
<dbReference type="PATRIC" id="fig|33036.3.peg.1146"/>
<evidence type="ECO:0000256" key="1">
    <source>
        <dbReference type="ARBA" id="ARBA00000142"/>
    </source>
</evidence>
<comment type="caution">
    <text evidence="8">The sequence shown here is derived from an EMBL/GenBank/DDBJ whole genome shotgun (WGS) entry which is preliminary data.</text>
</comment>
<dbReference type="NCBIfam" id="TIGR00091">
    <property type="entry name" value="tRNA (guanosine(46)-N7)-methyltransferase TrmB"/>
    <property type="match status" value="1"/>
</dbReference>
<dbReference type="PROSITE" id="PS51625">
    <property type="entry name" value="SAM_MT_TRMB"/>
    <property type="match status" value="1"/>
</dbReference>
<comment type="similarity">
    <text evidence="7">Belongs to the class I-like SAM-binding methyltransferase superfamily. TrmB family.</text>
</comment>
<dbReference type="GO" id="GO:0043527">
    <property type="term" value="C:tRNA methyltransferase complex"/>
    <property type="evidence" value="ECO:0007669"/>
    <property type="project" value="TreeGrafter"/>
</dbReference>
<dbReference type="EMBL" id="LRPM01000046">
    <property type="protein sequence ID" value="KWZ77686.1"/>
    <property type="molecule type" value="Genomic_DNA"/>
</dbReference>
<feature type="binding site" evidence="7">
    <location>
        <position position="153"/>
    </location>
    <ligand>
        <name>substrate</name>
    </ligand>
</feature>
<organism evidence="8 9">
    <name type="scientific">Anaerococcus tetradius</name>
    <dbReference type="NCBI Taxonomy" id="33036"/>
    <lineage>
        <taxon>Bacteria</taxon>
        <taxon>Bacillati</taxon>
        <taxon>Bacillota</taxon>
        <taxon>Tissierellia</taxon>
        <taxon>Tissierellales</taxon>
        <taxon>Peptoniphilaceae</taxon>
        <taxon>Anaerococcus</taxon>
    </lineage>
</organism>
<accession>A0A133KDN0</accession>
<proteinExistence type="inferred from homology"/>
<keyword evidence="4 7" id="KW-0808">Transferase</keyword>
<evidence type="ECO:0000256" key="7">
    <source>
        <dbReference type="HAMAP-Rule" id="MF_01057"/>
    </source>
</evidence>
<dbReference type="Proteomes" id="UP000070383">
    <property type="component" value="Unassembled WGS sequence"/>
</dbReference>
<evidence type="ECO:0000313" key="8">
    <source>
        <dbReference type="EMBL" id="KWZ77686.1"/>
    </source>
</evidence>
<evidence type="ECO:0000256" key="4">
    <source>
        <dbReference type="ARBA" id="ARBA00022679"/>
    </source>
</evidence>
<dbReference type="EC" id="2.1.1.33" evidence="7"/>
<dbReference type="InterPro" id="IPR029063">
    <property type="entry name" value="SAM-dependent_MTases_sf"/>
</dbReference>
<feature type="binding site" evidence="7">
    <location>
        <position position="121"/>
    </location>
    <ligand>
        <name>substrate</name>
    </ligand>
</feature>
<keyword evidence="6 7" id="KW-0819">tRNA processing</keyword>
<name>A0A133KDN0_9FIRM</name>
<sequence>MRLRHKPNAIPEMQENKYIYFNPTSNKGRWKEIFGNNNPIHLEIGAGMGDFIIKKALANKDINYLALEMNTNAFVVASRKIIDEGIENVRGIIGNAENLEDMFDKGEIDKIYLNFSTPWPKKRHHKRRLSHKSFLDRYLNIVSEGAEIELKTDNTDFFDSSLEYFDEFGIDIIEVDRNLDLEKSVVTEYENKFRMKDMPIYFVRAKFNN</sequence>
<dbReference type="NCBIfam" id="NF001080">
    <property type="entry name" value="PRK00121.2-2"/>
    <property type="match status" value="1"/>
</dbReference>
<feature type="binding site" evidence="7">
    <location>
        <begin position="187"/>
        <end position="190"/>
    </location>
    <ligand>
        <name>substrate</name>
    </ligand>
</feature>
<protein>
    <recommendedName>
        <fullName evidence="7">tRNA (guanine-N(7)-)-methyltransferase</fullName>
        <ecNumber evidence="7">2.1.1.33</ecNumber>
    </recommendedName>
    <alternativeName>
        <fullName evidence="7">tRNA (guanine(46)-N(7))-methyltransferase</fullName>
    </alternativeName>
    <alternativeName>
        <fullName evidence="7">tRNA(m7G46)-methyltransferase</fullName>
    </alternativeName>
</protein>
<comment type="pathway">
    <text evidence="7">tRNA modification; N(7)-methylguanine-tRNA biosynthesis.</text>
</comment>
<gene>
    <name evidence="7" type="primary">trmB</name>
    <name evidence="8" type="ORF">HMPREF3200_01157</name>
</gene>
<keyword evidence="9" id="KW-1185">Reference proteome</keyword>
<dbReference type="RefSeq" id="WP_060929482.1">
    <property type="nucleotide sequence ID" value="NZ_KQ955281.1"/>
</dbReference>
<feature type="binding site" evidence="7">
    <location>
        <position position="68"/>
    </location>
    <ligand>
        <name>S-adenosyl-L-methionine</name>
        <dbReference type="ChEBI" id="CHEBI:59789"/>
    </ligand>
</feature>
<evidence type="ECO:0000256" key="6">
    <source>
        <dbReference type="ARBA" id="ARBA00022694"/>
    </source>
</evidence>
<dbReference type="PANTHER" id="PTHR23417">
    <property type="entry name" value="3-DEOXY-D-MANNO-OCTULOSONIC-ACID TRANSFERASE/TRNA GUANINE-N 7 - -METHYLTRANSFERASE"/>
    <property type="match status" value="1"/>
</dbReference>
<dbReference type="STRING" id="33036.HMPREF3200_01157"/>
<keyword evidence="3 7" id="KW-0489">Methyltransferase</keyword>
<dbReference type="UniPathway" id="UPA00989"/>
<dbReference type="SUPFAM" id="SSF53335">
    <property type="entry name" value="S-adenosyl-L-methionine-dependent methyltransferases"/>
    <property type="match status" value="1"/>
</dbReference>
<feature type="binding site" evidence="7">
    <location>
        <position position="95"/>
    </location>
    <ligand>
        <name>S-adenosyl-L-methionine</name>
        <dbReference type="ChEBI" id="CHEBI:59789"/>
    </ligand>
</feature>
<evidence type="ECO:0000256" key="2">
    <source>
        <dbReference type="ARBA" id="ARBA00003015"/>
    </source>
</evidence>
<comment type="caution">
    <text evidence="7">Lacks conserved residue(s) required for the propagation of feature annotation.</text>
</comment>
<dbReference type="Gene3D" id="3.40.50.150">
    <property type="entry name" value="Vaccinia Virus protein VP39"/>
    <property type="match status" value="1"/>
</dbReference>
<evidence type="ECO:0000256" key="3">
    <source>
        <dbReference type="ARBA" id="ARBA00022603"/>
    </source>
</evidence>
<reference evidence="9" key="1">
    <citation type="submission" date="2016-01" db="EMBL/GenBank/DDBJ databases">
        <authorList>
            <person name="Mitreva M."/>
            <person name="Pepin K.H."/>
            <person name="Mihindukulasuriya K.A."/>
            <person name="Fulton R."/>
            <person name="Fronick C."/>
            <person name="O'Laughlin M."/>
            <person name="Miner T."/>
            <person name="Herter B."/>
            <person name="Rosa B.A."/>
            <person name="Cordes M."/>
            <person name="Tomlinson C."/>
            <person name="Wollam A."/>
            <person name="Palsikar V.B."/>
            <person name="Mardis E.R."/>
            <person name="Wilson R.K."/>
        </authorList>
    </citation>
    <scope>NUCLEOTIDE SEQUENCE [LARGE SCALE GENOMIC DNA]</scope>
    <source>
        <strain evidence="9">MJR8151</strain>
    </source>
</reference>
<keyword evidence="5 7" id="KW-0949">S-adenosyl-L-methionine</keyword>
<dbReference type="InterPro" id="IPR055361">
    <property type="entry name" value="tRNA_methyltr_TrmB_bact"/>
</dbReference>
<dbReference type="GO" id="GO:0008176">
    <property type="term" value="F:tRNA (guanine(46)-N7)-methyltransferase activity"/>
    <property type="evidence" value="ECO:0007669"/>
    <property type="project" value="UniProtKB-UniRule"/>
</dbReference>
<dbReference type="HAMAP" id="MF_01057">
    <property type="entry name" value="tRNA_methyltr_TrmB"/>
    <property type="match status" value="1"/>
</dbReference>
<dbReference type="InterPro" id="IPR003358">
    <property type="entry name" value="tRNA_(Gua-N-7)_MeTrfase_Trmb"/>
</dbReference>
<comment type="catalytic activity">
    <reaction evidence="1 7">
        <text>guanosine(46) in tRNA + S-adenosyl-L-methionine = N(7)-methylguanosine(46) in tRNA + S-adenosyl-L-homocysteine</text>
        <dbReference type="Rhea" id="RHEA:42708"/>
        <dbReference type="Rhea" id="RHEA-COMP:10188"/>
        <dbReference type="Rhea" id="RHEA-COMP:10189"/>
        <dbReference type="ChEBI" id="CHEBI:57856"/>
        <dbReference type="ChEBI" id="CHEBI:59789"/>
        <dbReference type="ChEBI" id="CHEBI:74269"/>
        <dbReference type="ChEBI" id="CHEBI:74480"/>
        <dbReference type="EC" id="2.1.1.33"/>
    </reaction>
</comment>
<dbReference type="PANTHER" id="PTHR23417:SF14">
    <property type="entry name" value="PENTACOTRIPEPTIDE-REPEAT REGION OF PRORP DOMAIN-CONTAINING PROTEIN"/>
    <property type="match status" value="1"/>
</dbReference>
<dbReference type="Pfam" id="PF02390">
    <property type="entry name" value="Methyltransf_4"/>
    <property type="match status" value="1"/>
</dbReference>
<comment type="function">
    <text evidence="2 7">Catalyzes the formation of N(7)-methylguanine at position 46 (m7G46) in tRNA.</text>
</comment>
<dbReference type="OrthoDB" id="9802090at2"/>
<dbReference type="AlphaFoldDB" id="A0A133KDN0"/>
<evidence type="ECO:0000256" key="5">
    <source>
        <dbReference type="ARBA" id="ARBA00022691"/>
    </source>
</evidence>
<feature type="binding site" evidence="7">
    <location>
        <position position="43"/>
    </location>
    <ligand>
        <name>S-adenosyl-L-methionine</name>
        <dbReference type="ChEBI" id="CHEBI:59789"/>
    </ligand>
</feature>